<comment type="caution">
    <text evidence="2">The sequence shown here is derived from an EMBL/GenBank/DDBJ whole genome shotgun (WGS) entry which is preliminary data.</text>
</comment>
<proteinExistence type="predicted"/>
<gene>
    <name evidence="2" type="ORF">FSCOSCO3_A026916</name>
</gene>
<feature type="compositionally biased region" description="Polar residues" evidence="1">
    <location>
        <begin position="112"/>
        <end position="130"/>
    </location>
</feature>
<feature type="region of interest" description="Disordered" evidence="1">
    <location>
        <begin position="110"/>
        <end position="141"/>
    </location>
</feature>
<sequence>MAKGRAKISSTVQDSLDPPQPRSLRSRKRGCPADEISLTDDVQASVHQQDTEGNNRAVAATSLQSSLQESMTSAQQDQAAEQQQDATTVEKHVQGSFYLENEVVKAFEGQEETTVTNPKNDSQLESFTVHTENDTIKRGKDKEEIMAEECNQSASPVCTDQLQVFLPTSEEGDESCVKAKEEQLGERENSHCDLERNPKTSQDETSQEESSQDLCMVDVKEITKEAVVAFPVRKKRRMGMCGLTEKERGYFLWTQKRENGQEIVGRVETQICNNKADLSAQEEIIPSPPPIPEASVAEQKEAEIKLQSSPCKGVDRLDTEVHMEVSTSNGTSTVCDPGCSEGESCEAEGDIIPSPEQTGDSRSDPPAEEEEAHLGNTEQKLRGSSAEIMAEIHQKQMEDGEDGRAEVETCHTDPSQNEETEKQKGGSEAAPHQVCSVTMTKDEKKEETTGHAGDGDRAEAGASSADTQPEGFNGGSVVAVTPGSSVEASCGPDDEPAPCLSAMNVEDPKTRDTTDQFGSGCLDYVSDSQLNTIVWTEEELTDKNGSLGCSDCNEDATDLICGLIRELSSLNRTVMATHRELENLRRGSKSSRSATR</sequence>
<feature type="compositionally biased region" description="Basic and acidic residues" evidence="1">
    <location>
        <begin position="440"/>
        <end position="459"/>
    </location>
</feature>
<name>A0AAV1PNT0_SCOSC</name>
<dbReference type="EMBL" id="CAWUFR010000230">
    <property type="protein sequence ID" value="CAK6973452.1"/>
    <property type="molecule type" value="Genomic_DNA"/>
</dbReference>
<reference evidence="2 3" key="1">
    <citation type="submission" date="2024-01" db="EMBL/GenBank/DDBJ databases">
        <authorList>
            <person name="Alioto T."/>
            <person name="Alioto T."/>
            <person name="Gomez Garrido J."/>
        </authorList>
    </citation>
    <scope>NUCLEOTIDE SEQUENCE [LARGE SCALE GENOMIC DNA]</scope>
</reference>
<organism evidence="2 3">
    <name type="scientific">Scomber scombrus</name>
    <name type="common">Atlantic mackerel</name>
    <name type="synonym">Scomber vernalis</name>
    <dbReference type="NCBI Taxonomy" id="13677"/>
    <lineage>
        <taxon>Eukaryota</taxon>
        <taxon>Metazoa</taxon>
        <taxon>Chordata</taxon>
        <taxon>Craniata</taxon>
        <taxon>Vertebrata</taxon>
        <taxon>Euteleostomi</taxon>
        <taxon>Actinopterygii</taxon>
        <taxon>Neopterygii</taxon>
        <taxon>Teleostei</taxon>
        <taxon>Neoteleostei</taxon>
        <taxon>Acanthomorphata</taxon>
        <taxon>Pelagiaria</taxon>
        <taxon>Scombriformes</taxon>
        <taxon>Scombridae</taxon>
        <taxon>Scomber</taxon>
    </lineage>
</organism>
<dbReference type="GO" id="GO:1990918">
    <property type="term" value="P:double-strand break repair involved in meiotic recombination"/>
    <property type="evidence" value="ECO:0007669"/>
    <property type="project" value="InterPro"/>
</dbReference>
<evidence type="ECO:0000256" key="1">
    <source>
        <dbReference type="SAM" id="MobiDB-lite"/>
    </source>
</evidence>
<feature type="compositionally biased region" description="Low complexity" evidence="1">
    <location>
        <begin position="74"/>
        <end position="86"/>
    </location>
</feature>
<dbReference type="Pfam" id="PF15710">
    <property type="entry name" value="Brme1"/>
    <property type="match status" value="1"/>
</dbReference>
<keyword evidence="3" id="KW-1185">Reference proteome</keyword>
<feature type="compositionally biased region" description="Polar residues" evidence="1">
    <location>
        <begin position="40"/>
        <end position="54"/>
    </location>
</feature>
<evidence type="ECO:0000313" key="2">
    <source>
        <dbReference type="EMBL" id="CAK6973452.1"/>
    </source>
</evidence>
<dbReference type="AlphaFoldDB" id="A0AAV1PNT0"/>
<dbReference type="Proteomes" id="UP001314229">
    <property type="component" value="Unassembled WGS sequence"/>
</dbReference>
<feature type="compositionally biased region" description="Basic and acidic residues" evidence="1">
    <location>
        <begin position="175"/>
        <end position="202"/>
    </location>
</feature>
<feature type="region of interest" description="Disordered" evidence="1">
    <location>
        <begin position="324"/>
        <end position="514"/>
    </location>
</feature>
<feature type="compositionally biased region" description="Polar residues" evidence="1">
    <location>
        <begin position="61"/>
        <end position="73"/>
    </location>
</feature>
<protein>
    <submittedName>
        <fullName evidence="2">Uncharacterized protein LOC121909082</fullName>
    </submittedName>
</protein>
<feature type="region of interest" description="Disordered" evidence="1">
    <location>
        <begin position="1"/>
        <end position="88"/>
    </location>
</feature>
<evidence type="ECO:0000313" key="3">
    <source>
        <dbReference type="Proteomes" id="UP001314229"/>
    </source>
</evidence>
<accession>A0AAV1PNT0</accession>
<feature type="region of interest" description="Disordered" evidence="1">
    <location>
        <begin position="168"/>
        <end position="213"/>
    </location>
</feature>
<dbReference type="InterPro" id="IPR031441">
    <property type="entry name" value="Brme1"/>
</dbReference>
<feature type="compositionally biased region" description="Polar residues" evidence="1">
    <location>
        <begin position="325"/>
        <end position="334"/>
    </location>
</feature>
<feature type="compositionally biased region" description="Basic and acidic residues" evidence="1">
    <location>
        <begin position="131"/>
        <end position="141"/>
    </location>
</feature>
<feature type="compositionally biased region" description="Basic and acidic residues" evidence="1">
    <location>
        <begin position="390"/>
        <end position="411"/>
    </location>
</feature>